<accession>A0A6G7XF55</accession>
<dbReference type="Pfam" id="PF00395">
    <property type="entry name" value="SLH"/>
    <property type="match status" value="2"/>
</dbReference>
<evidence type="ECO:0000256" key="6">
    <source>
        <dbReference type="PIRSR" id="PIRSR606710-2"/>
    </source>
</evidence>
<sequence length="713" mass="77042">MRFLRGSVTAIVTAALIFGFTTAGNALAKSETPDGGMNGNGISAEQSPDPTPEPSDPATNPPGDTNQETTDPETTDPIPPDGEGTETPAPPETPEPDPQDPNGTEPGPGINPGPLEPIQNIETEPVPPASARAAARNWCAGSEAWMRPSCRYTGTFADPTVLPVVENGKTVYYAFGTTTSNLRLPVLRSTDLKNWYPNIYSSQPKWQDTWQSADRNNYNPRTDPAIPAEIRNHRYTNTAAGSFEEKRETWFNVDGLVSKRPSWAVPIGPDARGWMTQENWAPGVAKIGNKYFAYMSVRTRYPGQAGGAPDGSFCIAVATSSKPGGPYGYANGGAPVQCQNSDPGGAIDPEPVSYNGKWYLLWKGQGQAGVTQGLYAQPINTTTGGLTGRFVQLLARDMSPGTWEVNTIENPSMATIGGTSYLFYAGGDYYPGPNNTSNYATGYAICPKGPTAACYRPAGNRLMSSSGSVQGPGGGSLFQPGDGTTRFAYHAYTYGGQQGMRTLRITNVHRWPNGRLTLSTDLNPVFADVPNNHKFNAAIRWLAGKGITTGDKAGNFNPSGNVTRADMAAFLYRYNKTTNYTPTGPEPFADVNKNTKFYKEIRWMKANGLATGSKNPSGGKPLYKPQDSISREAMAAFLYRLSGTKNYKPSASQPLVDITPKSKFYREIRWMYANGITTGNRLPNGTVFFDEKGATSRAAFAAFLQRYDRKFAK</sequence>
<dbReference type="SUPFAM" id="SSF75005">
    <property type="entry name" value="Arabinanase/levansucrase/invertase"/>
    <property type="match status" value="1"/>
</dbReference>
<gene>
    <name evidence="10" type="ORF">G7068_07970</name>
</gene>
<keyword evidence="3 10" id="KW-0378">Hydrolase</keyword>
<evidence type="ECO:0000256" key="3">
    <source>
        <dbReference type="ARBA" id="ARBA00022801"/>
    </source>
</evidence>
<feature type="chain" id="PRO_5026291102" evidence="8">
    <location>
        <begin position="29"/>
        <end position="713"/>
    </location>
</feature>
<dbReference type="PROSITE" id="PS51272">
    <property type="entry name" value="SLH"/>
    <property type="match status" value="3"/>
</dbReference>
<feature type="domain" description="SLH" evidence="9">
    <location>
        <begin position="588"/>
        <end position="652"/>
    </location>
</feature>
<keyword evidence="5" id="KW-0326">Glycosidase</keyword>
<dbReference type="GO" id="GO:0045493">
    <property type="term" value="P:xylan catabolic process"/>
    <property type="evidence" value="ECO:0007669"/>
    <property type="project" value="UniProtKB-KW"/>
</dbReference>
<protein>
    <submittedName>
        <fullName evidence="10">Family 43 glycosylhydrolase</fullName>
    </submittedName>
</protein>
<dbReference type="InterPro" id="IPR006710">
    <property type="entry name" value="Glyco_hydro_43"/>
</dbReference>
<dbReference type="InterPro" id="IPR001119">
    <property type="entry name" value="SLH_dom"/>
</dbReference>
<dbReference type="EMBL" id="CP049863">
    <property type="protein sequence ID" value="QIK63142.1"/>
    <property type="molecule type" value="Genomic_DNA"/>
</dbReference>
<evidence type="ECO:0000256" key="2">
    <source>
        <dbReference type="ARBA" id="ARBA00022651"/>
    </source>
</evidence>
<dbReference type="InterPro" id="IPR052176">
    <property type="entry name" value="Glycosyl_Hydrlase_43_Enz"/>
</dbReference>
<feature type="domain" description="SLH" evidence="9">
    <location>
        <begin position="522"/>
        <end position="585"/>
    </location>
</feature>
<dbReference type="GO" id="GO:0004553">
    <property type="term" value="F:hydrolase activity, hydrolyzing O-glycosyl compounds"/>
    <property type="evidence" value="ECO:0007669"/>
    <property type="project" value="InterPro"/>
</dbReference>
<dbReference type="Proteomes" id="UP000502677">
    <property type="component" value="Chromosome"/>
</dbReference>
<keyword evidence="8" id="KW-0732">Signal</keyword>
<keyword evidence="2" id="KW-0624">Polysaccharide degradation</keyword>
<dbReference type="AlphaFoldDB" id="A0A6G7XF55"/>
<evidence type="ECO:0000256" key="5">
    <source>
        <dbReference type="ARBA" id="ARBA00023295"/>
    </source>
</evidence>
<dbReference type="KEGG" id="lvi:G7068_07970"/>
<feature type="domain" description="SLH" evidence="9">
    <location>
        <begin position="654"/>
        <end position="713"/>
    </location>
</feature>
<reference evidence="10 11" key="1">
    <citation type="submission" date="2020-03" db="EMBL/GenBank/DDBJ databases">
        <title>Leucobacter sp. nov., isolated from beetles.</title>
        <authorList>
            <person name="Hyun D.-W."/>
            <person name="Bae J.-W."/>
        </authorList>
    </citation>
    <scope>NUCLEOTIDE SEQUENCE [LARGE SCALE GENOMIC DNA]</scope>
    <source>
        <strain evidence="10 11">HDW9C</strain>
    </source>
</reference>
<keyword evidence="2" id="KW-0858">Xylan degradation</keyword>
<dbReference type="Pfam" id="PF04616">
    <property type="entry name" value="Glyco_hydro_43"/>
    <property type="match status" value="1"/>
</dbReference>
<proteinExistence type="inferred from homology"/>
<comment type="similarity">
    <text evidence="1">Belongs to the glycosyl hydrolase 43 family.</text>
</comment>
<dbReference type="PANTHER" id="PTHR43772:SF2">
    <property type="entry name" value="PUTATIVE (AFU_ORTHOLOGUE AFUA_2G04480)-RELATED"/>
    <property type="match status" value="1"/>
</dbReference>
<evidence type="ECO:0000256" key="8">
    <source>
        <dbReference type="SAM" id="SignalP"/>
    </source>
</evidence>
<keyword evidence="11" id="KW-1185">Reference proteome</keyword>
<dbReference type="InterPro" id="IPR023296">
    <property type="entry name" value="Glyco_hydro_beta-prop_sf"/>
</dbReference>
<feature type="signal peptide" evidence="8">
    <location>
        <begin position="1"/>
        <end position="28"/>
    </location>
</feature>
<keyword evidence="4" id="KW-0119">Carbohydrate metabolism</keyword>
<dbReference type="Gene3D" id="2.115.10.20">
    <property type="entry name" value="Glycosyl hydrolase domain, family 43"/>
    <property type="match status" value="2"/>
</dbReference>
<evidence type="ECO:0000313" key="11">
    <source>
        <dbReference type="Proteomes" id="UP000502677"/>
    </source>
</evidence>
<evidence type="ECO:0000256" key="4">
    <source>
        <dbReference type="ARBA" id="ARBA00023277"/>
    </source>
</evidence>
<dbReference type="RefSeq" id="WP_166290919.1">
    <property type="nucleotide sequence ID" value="NZ_CP049863.1"/>
</dbReference>
<evidence type="ECO:0000256" key="7">
    <source>
        <dbReference type="SAM" id="MobiDB-lite"/>
    </source>
</evidence>
<organism evidence="10 11">
    <name type="scientific">Leucobacter viscericola</name>
    <dbReference type="NCBI Taxonomy" id="2714935"/>
    <lineage>
        <taxon>Bacteria</taxon>
        <taxon>Bacillati</taxon>
        <taxon>Actinomycetota</taxon>
        <taxon>Actinomycetes</taxon>
        <taxon>Micrococcales</taxon>
        <taxon>Microbacteriaceae</taxon>
        <taxon>Leucobacter</taxon>
    </lineage>
</organism>
<feature type="site" description="Important for catalytic activity, responsible for pKa modulation of the active site Glu and correct orientation of both the proton donor and substrate" evidence="6">
    <location>
        <position position="348"/>
    </location>
</feature>
<evidence type="ECO:0000313" key="10">
    <source>
        <dbReference type="EMBL" id="QIK63142.1"/>
    </source>
</evidence>
<feature type="region of interest" description="Disordered" evidence="7">
    <location>
        <begin position="29"/>
        <end position="122"/>
    </location>
</feature>
<name>A0A6G7XF55_9MICO</name>
<evidence type="ECO:0000256" key="1">
    <source>
        <dbReference type="ARBA" id="ARBA00009865"/>
    </source>
</evidence>
<evidence type="ECO:0000259" key="9">
    <source>
        <dbReference type="PROSITE" id="PS51272"/>
    </source>
</evidence>
<dbReference type="PANTHER" id="PTHR43772">
    <property type="entry name" value="ENDO-1,4-BETA-XYLANASE"/>
    <property type="match status" value="1"/>
</dbReference>